<evidence type="ECO:0000313" key="2">
    <source>
        <dbReference type="WBParaSite" id="nRc.2.0.1.t08026-RA"/>
    </source>
</evidence>
<proteinExistence type="predicted"/>
<dbReference type="WBParaSite" id="nRc.2.0.1.t08026-RA">
    <property type="protein sequence ID" value="nRc.2.0.1.t08026-RA"/>
    <property type="gene ID" value="nRc.2.0.1.g08026"/>
</dbReference>
<sequence length="61" mass="7018">MMNSSFSELNTRKSSKQMSPFVCSCRPILRIGRGVHIRSDSERSMVDFAAYVYFVLLFHIA</sequence>
<dbReference type="AlphaFoldDB" id="A0A915I2S7"/>
<protein>
    <submittedName>
        <fullName evidence="2">Uncharacterized protein</fullName>
    </submittedName>
</protein>
<name>A0A915I2S7_ROMCU</name>
<accession>A0A915I2S7</accession>
<dbReference type="Proteomes" id="UP000887565">
    <property type="component" value="Unplaced"/>
</dbReference>
<organism evidence="1 2">
    <name type="scientific">Romanomermis culicivorax</name>
    <name type="common">Nematode worm</name>
    <dbReference type="NCBI Taxonomy" id="13658"/>
    <lineage>
        <taxon>Eukaryota</taxon>
        <taxon>Metazoa</taxon>
        <taxon>Ecdysozoa</taxon>
        <taxon>Nematoda</taxon>
        <taxon>Enoplea</taxon>
        <taxon>Dorylaimia</taxon>
        <taxon>Mermithida</taxon>
        <taxon>Mermithoidea</taxon>
        <taxon>Mermithidae</taxon>
        <taxon>Romanomermis</taxon>
    </lineage>
</organism>
<reference evidence="2" key="1">
    <citation type="submission" date="2022-11" db="UniProtKB">
        <authorList>
            <consortium name="WormBaseParasite"/>
        </authorList>
    </citation>
    <scope>IDENTIFICATION</scope>
</reference>
<evidence type="ECO:0000313" key="1">
    <source>
        <dbReference type="Proteomes" id="UP000887565"/>
    </source>
</evidence>
<keyword evidence="1" id="KW-1185">Reference proteome</keyword>